<dbReference type="EMBL" id="CAJNOR010006373">
    <property type="protein sequence ID" value="CAF1593588.1"/>
    <property type="molecule type" value="Genomic_DNA"/>
</dbReference>
<dbReference type="SMART" id="SM00476">
    <property type="entry name" value="DNaseIc"/>
    <property type="match status" value="1"/>
</dbReference>
<gene>
    <name evidence="10" type="ORF">EDS130_LOCUS24016</name>
    <name evidence="11" type="ORF">XAT740_LOCUS46842</name>
</gene>
<evidence type="ECO:0000259" key="9">
    <source>
        <dbReference type="Pfam" id="PF03372"/>
    </source>
</evidence>
<keyword evidence="4 7" id="KW-1015">Disulfide bond</keyword>
<feature type="signal peptide" evidence="8">
    <location>
        <begin position="1"/>
        <end position="22"/>
    </location>
</feature>
<dbReference type="PIRSF" id="PIRSF000988">
    <property type="entry name" value="DNase_I_euk"/>
    <property type="match status" value="1"/>
</dbReference>
<dbReference type="AlphaFoldDB" id="A0A814UKE4"/>
<comment type="similarity">
    <text evidence="1 5">Belongs to the DNase I family.</text>
</comment>
<evidence type="ECO:0000256" key="8">
    <source>
        <dbReference type="SAM" id="SignalP"/>
    </source>
</evidence>
<keyword evidence="2 5" id="KW-0540">Nuclease</keyword>
<comment type="caution">
    <text evidence="10">The sequence shown here is derived from an EMBL/GenBank/DDBJ whole genome shotgun (WGS) entry which is preliminary data.</text>
</comment>
<dbReference type="OrthoDB" id="10061407at2759"/>
<dbReference type="SUPFAM" id="SSF56219">
    <property type="entry name" value="DNase I-like"/>
    <property type="match status" value="1"/>
</dbReference>
<dbReference type="Gene3D" id="3.60.10.10">
    <property type="entry name" value="Endonuclease/exonuclease/phosphatase"/>
    <property type="match status" value="1"/>
</dbReference>
<dbReference type="GO" id="GO:0006308">
    <property type="term" value="P:DNA catabolic process"/>
    <property type="evidence" value="ECO:0007669"/>
    <property type="project" value="InterPro"/>
</dbReference>
<dbReference type="EMBL" id="CAJNOJ010000134">
    <property type="protein sequence ID" value="CAF1176844.1"/>
    <property type="molecule type" value="Genomic_DNA"/>
</dbReference>
<keyword evidence="5" id="KW-0255">Endonuclease</keyword>
<accession>A0A814UKE4</accession>
<evidence type="ECO:0000313" key="12">
    <source>
        <dbReference type="Proteomes" id="UP000663828"/>
    </source>
</evidence>
<evidence type="ECO:0000256" key="2">
    <source>
        <dbReference type="ARBA" id="ARBA00022722"/>
    </source>
</evidence>
<dbReference type="GO" id="GO:0003677">
    <property type="term" value="F:DNA binding"/>
    <property type="evidence" value="ECO:0007669"/>
    <property type="project" value="TreeGrafter"/>
</dbReference>
<dbReference type="GO" id="GO:0004530">
    <property type="term" value="F:deoxyribonuclease I activity"/>
    <property type="evidence" value="ECO:0007669"/>
    <property type="project" value="TreeGrafter"/>
</dbReference>
<dbReference type="InterPro" id="IPR005135">
    <property type="entry name" value="Endo/exonuclease/phosphatase"/>
</dbReference>
<dbReference type="InterPro" id="IPR033125">
    <property type="entry name" value="DNASE_I_2"/>
</dbReference>
<dbReference type="Pfam" id="PF03372">
    <property type="entry name" value="Exo_endo_phos"/>
    <property type="match status" value="1"/>
</dbReference>
<proteinExistence type="inferred from homology"/>
<dbReference type="InterPro" id="IPR016202">
    <property type="entry name" value="DNase_I"/>
</dbReference>
<reference evidence="10" key="1">
    <citation type="submission" date="2021-02" db="EMBL/GenBank/DDBJ databases">
        <authorList>
            <person name="Nowell W R."/>
        </authorList>
    </citation>
    <scope>NUCLEOTIDE SEQUENCE</scope>
</reference>
<dbReference type="PRINTS" id="PR00130">
    <property type="entry name" value="DNASEI"/>
</dbReference>
<keyword evidence="8" id="KW-0732">Signal</keyword>
<dbReference type="PROSITE" id="PS00918">
    <property type="entry name" value="DNASE_I_2"/>
    <property type="match status" value="1"/>
</dbReference>
<dbReference type="GO" id="GO:0005634">
    <property type="term" value="C:nucleus"/>
    <property type="evidence" value="ECO:0007669"/>
    <property type="project" value="TreeGrafter"/>
</dbReference>
<evidence type="ECO:0000256" key="5">
    <source>
        <dbReference type="PIRNR" id="PIRNR000988"/>
    </source>
</evidence>
<feature type="active site" evidence="6">
    <location>
        <position position="113"/>
    </location>
</feature>
<evidence type="ECO:0000256" key="7">
    <source>
        <dbReference type="PIRSR" id="PIRSR000988-2"/>
    </source>
</evidence>
<evidence type="ECO:0000256" key="1">
    <source>
        <dbReference type="ARBA" id="ARBA00007359"/>
    </source>
</evidence>
<dbReference type="Proteomes" id="UP000663852">
    <property type="component" value="Unassembled WGS sequence"/>
</dbReference>
<feature type="active site" evidence="6">
    <location>
        <position position="165"/>
    </location>
</feature>
<evidence type="ECO:0000313" key="10">
    <source>
        <dbReference type="EMBL" id="CAF1176844.1"/>
    </source>
</evidence>
<dbReference type="PANTHER" id="PTHR11371">
    <property type="entry name" value="DEOXYRIBONUCLEASE"/>
    <property type="match status" value="1"/>
</dbReference>
<evidence type="ECO:0000256" key="4">
    <source>
        <dbReference type="ARBA" id="ARBA00023157"/>
    </source>
</evidence>
<feature type="domain" description="Endonuclease/exonuclease/phosphatase" evidence="9">
    <location>
        <begin position="36"/>
        <end position="282"/>
    </location>
</feature>
<dbReference type="PANTHER" id="PTHR11371:SF31">
    <property type="entry name" value="EXTRACELLULAR NUCLEASE"/>
    <property type="match status" value="1"/>
</dbReference>
<keyword evidence="12" id="KW-1185">Reference proteome</keyword>
<feature type="disulfide bond" description="Essential for enzymatic activity" evidence="7">
    <location>
        <begin position="201"/>
        <end position="236"/>
    </location>
</feature>
<evidence type="ECO:0000256" key="3">
    <source>
        <dbReference type="ARBA" id="ARBA00022801"/>
    </source>
</evidence>
<organism evidence="10 13">
    <name type="scientific">Adineta ricciae</name>
    <name type="common">Rotifer</name>
    <dbReference type="NCBI Taxonomy" id="249248"/>
    <lineage>
        <taxon>Eukaryota</taxon>
        <taxon>Metazoa</taxon>
        <taxon>Spiralia</taxon>
        <taxon>Gnathifera</taxon>
        <taxon>Rotifera</taxon>
        <taxon>Eurotatoria</taxon>
        <taxon>Bdelloidea</taxon>
        <taxon>Adinetida</taxon>
        <taxon>Adinetidae</taxon>
        <taxon>Adineta</taxon>
    </lineage>
</organism>
<sequence>MCSIVRLSTLLFVSFLISETNSFLFKSRTSKIKIGSFNLRRYSYAKASPTNSVNSHISKILKRYDLIFLQEIIDTSADNRVVNLLLQHLHKQSKSVKYESIISPPLGSTSYKERLVYLYRKKSPRIQILSSYVYNGSAKNVFERPPFILQIKLASFGPIIFIGVHLKPDNVYEEFCALRTVVDELRTTSSVVLFGDFNADCSYLNNAKKKELRKSYFNEFQWLIDDRTETNLLQSCSYDRILVSEGTGPWKKVNWKAKTNGTFEFDKKFKLTKQLALQISDHFPVEVDIY</sequence>
<feature type="chain" id="PRO_5035602891" description="Deoxyribonuclease" evidence="8">
    <location>
        <begin position="23"/>
        <end position="290"/>
    </location>
</feature>
<evidence type="ECO:0000313" key="13">
    <source>
        <dbReference type="Proteomes" id="UP000663852"/>
    </source>
</evidence>
<dbReference type="Proteomes" id="UP000663828">
    <property type="component" value="Unassembled WGS sequence"/>
</dbReference>
<evidence type="ECO:0000313" key="11">
    <source>
        <dbReference type="EMBL" id="CAF1593588.1"/>
    </source>
</evidence>
<protein>
    <recommendedName>
        <fullName evidence="5">Deoxyribonuclease</fullName>
    </recommendedName>
</protein>
<dbReference type="InterPro" id="IPR036691">
    <property type="entry name" value="Endo/exonu/phosph_ase_sf"/>
</dbReference>
<keyword evidence="3 5" id="KW-0378">Hydrolase</keyword>
<name>A0A814UKE4_ADIRI</name>
<evidence type="ECO:0000256" key="6">
    <source>
        <dbReference type="PIRSR" id="PIRSR000988-1"/>
    </source>
</evidence>